<evidence type="ECO:0000259" key="5">
    <source>
        <dbReference type="SMART" id="SM00978"/>
    </source>
</evidence>
<comment type="caution">
    <text evidence="6">The sequence shown here is derived from an EMBL/GenBank/DDBJ whole genome shotgun (WGS) entry which is preliminary data.</text>
</comment>
<keyword evidence="4" id="KW-0472">Membrane</keyword>
<evidence type="ECO:0000256" key="4">
    <source>
        <dbReference type="ARBA" id="ARBA00023136"/>
    </source>
</evidence>
<evidence type="ECO:0000313" key="6">
    <source>
        <dbReference type="EMBL" id="PZQ60773.1"/>
    </source>
</evidence>
<reference evidence="6 7" key="1">
    <citation type="submission" date="2017-08" db="EMBL/GenBank/DDBJ databases">
        <title>Infants hospitalized years apart are colonized by the same room-sourced microbial strains.</title>
        <authorList>
            <person name="Brooks B."/>
            <person name="Olm M.R."/>
            <person name="Firek B.A."/>
            <person name="Baker R."/>
            <person name="Thomas B.C."/>
            <person name="Morowitz M.J."/>
            <person name="Banfield J.F."/>
        </authorList>
    </citation>
    <scope>NUCLEOTIDE SEQUENCE [LARGE SCALE GENOMIC DNA]</scope>
    <source>
        <strain evidence="6">S2_005_001_R1_22</strain>
    </source>
</reference>
<comment type="subcellular location">
    <subcellularLocation>
        <location evidence="1">Membrane</location>
    </subcellularLocation>
</comment>
<dbReference type="PIRSF" id="PIRSF031890">
    <property type="entry name" value="UCP031890_transporter_Tim44"/>
    <property type="match status" value="1"/>
</dbReference>
<dbReference type="NCBIfam" id="NF033779">
    <property type="entry name" value="Tim44_TimA_adap"/>
    <property type="match status" value="1"/>
</dbReference>
<dbReference type="Gene3D" id="3.10.450.240">
    <property type="match status" value="1"/>
</dbReference>
<organism evidence="6 7">
    <name type="scientific">Sphingomonas taxi</name>
    <dbReference type="NCBI Taxonomy" id="1549858"/>
    <lineage>
        <taxon>Bacteria</taxon>
        <taxon>Pseudomonadati</taxon>
        <taxon>Pseudomonadota</taxon>
        <taxon>Alphaproteobacteria</taxon>
        <taxon>Sphingomonadales</taxon>
        <taxon>Sphingomonadaceae</taxon>
        <taxon>Sphingomonas</taxon>
    </lineage>
</organism>
<evidence type="ECO:0000256" key="2">
    <source>
        <dbReference type="ARBA" id="ARBA00009597"/>
    </source>
</evidence>
<evidence type="ECO:0000256" key="3">
    <source>
        <dbReference type="ARBA" id="ARBA00022946"/>
    </source>
</evidence>
<dbReference type="EMBL" id="QFQI01000004">
    <property type="protein sequence ID" value="PZQ60773.1"/>
    <property type="molecule type" value="Genomic_DNA"/>
</dbReference>
<name>A0A2W5R0G5_9SPHN</name>
<feature type="domain" description="Tim44-like" evidence="5">
    <location>
        <begin position="59"/>
        <end position="205"/>
    </location>
</feature>
<accession>A0A2W5R0G5</accession>
<dbReference type="GO" id="GO:0030150">
    <property type="term" value="P:protein import into mitochondrial matrix"/>
    <property type="evidence" value="ECO:0007669"/>
    <property type="project" value="TreeGrafter"/>
</dbReference>
<keyword evidence="3" id="KW-0809">Transit peptide</keyword>
<dbReference type="InterPro" id="IPR039544">
    <property type="entry name" value="Tim44-like"/>
</dbReference>
<dbReference type="InterPro" id="IPR016985">
    <property type="entry name" value="UCP031890_Tim44-rel"/>
</dbReference>
<sequence>MVAGFLALRLYSVLGKRSGHEQPLPKPAEERVGSVAVPRTIDAAAETREPAVRPFDSGTEPGLRAIVAAEPQFDVNRFLEGAKSAYRMILEAFWRGDEEALRDLVSDDVRAAFAEAIEARRSAGQVLDNRLIAVERASITSAAVANGEARVAVRFDADIAAVTRDADGNVVAGSTSDAVQTHDVWTFVRTVRAPDPNWILADTDEA</sequence>
<gene>
    <name evidence="6" type="ORF">DI544_07470</name>
</gene>
<comment type="similarity">
    <text evidence="2">Belongs to the Tim44 family.</text>
</comment>
<dbReference type="SUPFAM" id="SSF54427">
    <property type="entry name" value="NTF2-like"/>
    <property type="match status" value="1"/>
</dbReference>
<protein>
    <submittedName>
        <fullName evidence="6">Preprotein translocase subunit Tim44</fullName>
    </submittedName>
</protein>
<evidence type="ECO:0000256" key="1">
    <source>
        <dbReference type="ARBA" id="ARBA00004370"/>
    </source>
</evidence>
<proteinExistence type="inferred from homology"/>
<dbReference type="AlphaFoldDB" id="A0A2W5R0G5"/>
<dbReference type="GO" id="GO:0016020">
    <property type="term" value="C:membrane"/>
    <property type="evidence" value="ECO:0007669"/>
    <property type="project" value="UniProtKB-SubCell"/>
</dbReference>
<dbReference type="SMART" id="SM00978">
    <property type="entry name" value="Tim44"/>
    <property type="match status" value="1"/>
</dbReference>
<dbReference type="GO" id="GO:0051087">
    <property type="term" value="F:protein-folding chaperone binding"/>
    <property type="evidence" value="ECO:0007669"/>
    <property type="project" value="TreeGrafter"/>
</dbReference>
<dbReference type="Proteomes" id="UP000249229">
    <property type="component" value="Unassembled WGS sequence"/>
</dbReference>
<evidence type="ECO:0000313" key="7">
    <source>
        <dbReference type="Proteomes" id="UP000249229"/>
    </source>
</evidence>
<dbReference type="Pfam" id="PF04280">
    <property type="entry name" value="Tim44"/>
    <property type="match status" value="1"/>
</dbReference>
<dbReference type="PANTHER" id="PTHR10721:SF1">
    <property type="entry name" value="MITOCHONDRIAL IMPORT INNER MEMBRANE TRANSLOCASE SUBUNIT TIM44"/>
    <property type="match status" value="1"/>
</dbReference>
<dbReference type="InterPro" id="IPR032710">
    <property type="entry name" value="NTF2-like_dom_sf"/>
</dbReference>
<dbReference type="PANTHER" id="PTHR10721">
    <property type="entry name" value="MITOCHONDRIAL IMPORT INNER MEMBRANE TRANSLOCASE SUBUNIT TIM44"/>
    <property type="match status" value="1"/>
</dbReference>
<dbReference type="InterPro" id="IPR007379">
    <property type="entry name" value="Tim44-like_dom"/>
</dbReference>